<feature type="region of interest" description="Disordered" evidence="8">
    <location>
        <begin position="506"/>
        <end position="624"/>
    </location>
</feature>
<keyword evidence="10" id="KW-1185">Reference proteome</keyword>
<evidence type="ECO:0000256" key="1">
    <source>
        <dbReference type="ARBA" id="ARBA00004604"/>
    </source>
</evidence>
<feature type="compositionally biased region" description="Basic and acidic residues" evidence="8">
    <location>
        <begin position="539"/>
        <end position="567"/>
    </location>
</feature>
<feature type="region of interest" description="Disordered" evidence="8">
    <location>
        <begin position="127"/>
        <end position="192"/>
    </location>
</feature>
<comment type="similarity">
    <text evidence="6 7">Belongs to the MPP10 family.</text>
</comment>
<evidence type="ECO:0000256" key="6">
    <source>
        <dbReference type="ARBA" id="ARBA00029455"/>
    </source>
</evidence>
<dbReference type="PIRSF" id="PIRSF017300">
    <property type="entry name" value="snoRNP_Mpp10"/>
    <property type="match status" value="1"/>
</dbReference>
<protein>
    <recommendedName>
        <fullName evidence="7">U3 small nucleolar ribonucleoprotein protein MPP10</fullName>
    </recommendedName>
</protein>
<dbReference type="OrthoDB" id="445326at2759"/>
<evidence type="ECO:0000256" key="8">
    <source>
        <dbReference type="SAM" id="MobiDB-lite"/>
    </source>
</evidence>
<dbReference type="GO" id="GO:0034457">
    <property type="term" value="C:Mpp10 complex"/>
    <property type="evidence" value="ECO:0007669"/>
    <property type="project" value="UniProtKB-UniRule"/>
</dbReference>
<feature type="region of interest" description="Disordered" evidence="8">
    <location>
        <begin position="420"/>
        <end position="443"/>
    </location>
</feature>
<comment type="subcellular location">
    <subcellularLocation>
        <location evidence="1 7">Nucleus</location>
        <location evidence="1 7">Nucleolus</location>
    </subcellularLocation>
</comment>
<feature type="compositionally biased region" description="Basic and acidic residues" evidence="8">
    <location>
        <begin position="513"/>
        <end position="523"/>
    </location>
</feature>
<comment type="function">
    <text evidence="7">Involved in nucleolar processing of pre-18S ribosomal RNA.</text>
</comment>
<accession>A0A6G0U9C3</accession>
<evidence type="ECO:0000256" key="2">
    <source>
        <dbReference type="ARBA" id="ARBA00022517"/>
    </source>
</evidence>
<reference evidence="9 10" key="1">
    <citation type="submission" date="2019-08" db="EMBL/GenBank/DDBJ databases">
        <title>The genome of the soybean aphid Biotype 1, its phylome, world population structure and adaptation to the North American continent.</title>
        <authorList>
            <person name="Giordano R."/>
            <person name="Donthu R.K."/>
            <person name="Hernandez A.G."/>
            <person name="Wright C.L."/>
            <person name="Zimin A.V."/>
        </authorList>
    </citation>
    <scope>NUCLEOTIDE SEQUENCE [LARGE SCALE GENOMIC DNA]</scope>
    <source>
        <tissue evidence="9">Whole aphids</tissue>
    </source>
</reference>
<feature type="compositionally biased region" description="Acidic residues" evidence="8">
    <location>
        <begin position="135"/>
        <end position="184"/>
    </location>
</feature>
<sequence>MTNVDFIATFQKLTVNPLDYLDVQSNVAEETINLLKQLYDTTKSIETITDNANDDALPELIVKDFDEEQIWQELELQNSARLKLLANTIQGFTESDLIYLDESNSTHTKKNLKITKSVNDETKINKLNKNNAELNSDEFENSEDLETDDEDSDNNEDDIESEDEDEDDIENEDEDNISDLEETEPSTNKKTFKKSVVDDEFFKLSEMENFLLSEEKLETSKEKSKPLEDDVDMFQDLQSENEEEDNFGPMYQDFFEKQTNVAKKSTKSKKNVRFEMDDEKSEDNEEDTNELIENNNEHLSTLEMRSERINKRIAKLEEEAISDNKPWALKGEVAAKDRPQNSLLEEAVEFDVCTRPAPIITEETTVKLEDIILQRIKDKAWDDVERKIKQTNAPHEFKKQLVLNQEKSKESLSQIYEKEFIKQREAADPENKNKPEEEPKEHKEIDFMIKELFRKLDALTNYHYTPKQAIPDLKIVNNLPAISMEEVAPVATTDASLLAPEEIQRKFKAPVLGKEERTSTDKKRERRKKKHLQHKKRITKESNLKEMEKNGFKPKHNKDSAQQELKRLTSSGHQIKELKSVDDKSMKSSKDFFSRLQDQARNEIDGKKRIMKQSDRNNTKKFKK</sequence>
<dbReference type="PANTHER" id="PTHR17039">
    <property type="entry name" value="U3 SMALL NUCLEOLAR RIBONUCLEOPROTEIN PROTEIN MPP10"/>
    <property type="match status" value="1"/>
</dbReference>
<feature type="compositionally biased region" description="Basic residues" evidence="8">
    <location>
        <begin position="524"/>
        <end position="538"/>
    </location>
</feature>
<dbReference type="Pfam" id="PF04006">
    <property type="entry name" value="Mpp10"/>
    <property type="match status" value="1"/>
</dbReference>
<evidence type="ECO:0000256" key="5">
    <source>
        <dbReference type="ARBA" id="ARBA00023274"/>
    </source>
</evidence>
<feature type="compositionally biased region" description="Basic and acidic residues" evidence="8">
    <location>
        <begin position="574"/>
        <end position="618"/>
    </location>
</feature>
<feature type="region of interest" description="Disordered" evidence="8">
    <location>
        <begin position="260"/>
        <end position="297"/>
    </location>
</feature>
<dbReference type="GO" id="GO:0006364">
    <property type="term" value="P:rRNA processing"/>
    <property type="evidence" value="ECO:0007669"/>
    <property type="project" value="UniProtKB-KW"/>
</dbReference>
<gene>
    <name evidence="9" type="ORF">AGLY_001274</name>
</gene>
<dbReference type="GO" id="GO:0005732">
    <property type="term" value="C:sno(s)RNA-containing ribonucleoprotein complex"/>
    <property type="evidence" value="ECO:0007669"/>
    <property type="project" value="UniProtKB-UniRule"/>
</dbReference>
<dbReference type="EMBL" id="VYZN01000001">
    <property type="protein sequence ID" value="KAE9545731.1"/>
    <property type="molecule type" value="Genomic_DNA"/>
</dbReference>
<evidence type="ECO:0000256" key="4">
    <source>
        <dbReference type="ARBA" id="ARBA00023242"/>
    </source>
</evidence>
<name>A0A6G0U9C3_APHGL</name>
<dbReference type="PANTHER" id="PTHR17039:SF0">
    <property type="entry name" value="U3 SMALL NUCLEOLAR RIBONUCLEOPROTEIN PROTEIN MPP10"/>
    <property type="match status" value="1"/>
</dbReference>
<organism evidence="9 10">
    <name type="scientific">Aphis glycines</name>
    <name type="common">Soybean aphid</name>
    <dbReference type="NCBI Taxonomy" id="307491"/>
    <lineage>
        <taxon>Eukaryota</taxon>
        <taxon>Metazoa</taxon>
        <taxon>Ecdysozoa</taxon>
        <taxon>Arthropoda</taxon>
        <taxon>Hexapoda</taxon>
        <taxon>Insecta</taxon>
        <taxon>Pterygota</taxon>
        <taxon>Neoptera</taxon>
        <taxon>Paraneoptera</taxon>
        <taxon>Hemiptera</taxon>
        <taxon>Sternorrhyncha</taxon>
        <taxon>Aphidomorpha</taxon>
        <taxon>Aphidoidea</taxon>
        <taxon>Aphididae</taxon>
        <taxon>Aphidini</taxon>
        <taxon>Aphis</taxon>
        <taxon>Aphis</taxon>
    </lineage>
</organism>
<keyword evidence="2 7" id="KW-0690">Ribosome biogenesis</keyword>
<keyword evidence="4 7" id="KW-0539">Nucleus</keyword>
<dbReference type="Proteomes" id="UP000475862">
    <property type="component" value="Unassembled WGS sequence"/>
</dbReference>
<dbReference type="GO" id="GO:0032040">
    <property type="term" value="C:small-subunit processome"/>
    <property type="evidence" value="ECO:0007669"/>
    <property type="project" value="TreeGrafter"/>
</dbReference>
<proteinExistence type="inferred from homology"/>
<evidence type="ECO:0000313" key="9">
    <source>
        <dbReference type="EMBL" id="KAE9545731.1"/>
    </source>
</evidence>
<comment type="caution">
    <text evidence="9">The sequence shown here is derived from an EMBL/GenBank/DDBJ whole genome shotgun (WGS) entry which is preliminary data.</text>
</comment>
<evidence type="ECO:0000256" key="3">
    <source>
        <dbReference type="ARBA" id="ARBA00022552"/>
    </source>
</evidence>
<evidence type="ECO:0000256" key="7">
    <source>
        <dbReference type="PIRNR" id="PIRNR017300"/>
    </source>
</evidence>
<evidence type="ECO:0000313" key="10">
    <source>
        <dbReference type="Proteomes" id="UP000475862"/>
    </source>
</evidence>
<dbReference type="InterPro" id="IPR012173">
    <property type="entry name" value="Mpp10"/>
</dbReference>
<dbReference type="AlphaFoldDB" id="A0A6G0U9C3"/>
<keyword evidence="5 7" id="KW-0687">Ribonucleoprotein</keyword>
<keyword evidence="3 7" id="KW-0698">rRNA processing</keyword>
<feature type="compositionally biased region" description="Acidic residues" evidence="8">
    <location>
        <begin position="276"/>
        <end position="290"/>
    </location>
</feature>